<proteinExistence type="predicted"/>
<dbReference type="PANTHER" id="PTHR24366:SF96">
    <property type="entry name" value="LEUCINE RICH REPEAT CONTAINING 53"/>
    <property type="match status" value="1"/>
</dbReference>
<dbReference type="PANTHER" id="PTHR24366">
    <property type="entry name" value="IG(IMMUNOGLOBULIN) AND LRR(LEUCINE RICH REPEAT) DOMAINS"/>
    <property type="match status" value="1"/>
</dbReference>
<dbReference type="InterPro" id="IPR032675">
    <property type="entry name" value="LRR_dom_sf"/>
</dbReference>
<keyword evidence="2" id="KW-0677">Repeat</keyword>
<dbReference type="EMBL" id="CATOUU010001140">
    <property type="protein sequence ID" value="CAI9974241.1"/>
    <property type="molecule type" value="Genomic_DNA"/>
</dbReference>
<dbReference type="AlphaFoldDB" id="A0AA86RH76"/>
<reference evidence="4 5" key="2">
    <citation type="submission" date="2024-07" db="EMBL/GenBank/DDBJ databases">
        <authorList>
            <person name="Akdeniz Z."/>
        </authorList>
    </citation>
    <scope>NUCLEOTIDE SEQUENCE [LARGE SCALE GENOMIC DNA]</scope>
</reference>
<dbReference type="SUPFAM" id="SSF52058">
    <property type="entry name" value="L domain-like"/>
    <property type="match status" value="1"/>
</dbReference>
<dbReference type="Proteomes" id="UP001642409">
    <property type="component" value="Unassembled WGS sequence"/>
</dbReference>
<dbReference type="InterPro" id="IPR001611">
    <property type="entry name" value="Leu-rich_rpt"/>
</dbReference>
<reference evidence="3" key="1">
    <citation type="submission" date="2023-06" db="EMBL/GenBank/DDBJ databases">
        <authorList>
            <person name="Kurt Z."/>
        </authorList>
    </citation>
    <scope>NUCLEOTIDE SEQUENCE</scope>
</reference>
<evidence type="ECO:0000256" key="2">
    <source>
        <dbReference type="ARBA" id="ARBA00022737"/>
    </source>
</evidence>
<dbReference type="EMBL" id="CAXDID020000371">
    <property type="protein sequence ID" value="CAL6083344.1"/>
    <property type="molecule type" value="Genomic_DNA"/>
</dbReference>
<accession>A0AA86RH76</accession>
<evidence type="ECO:0000313" key="5">
    <source>
        <dbReference type="Proteomes" id="UP001642409"/>
    </source>
</evidence>
<organism evidence="3">
    <name type="scientific">Hexamita inflata</name>
    <dbReference type="NCBI Taxonomy" id="28002"/>
    <lineage>
        <taxon>Eukaryota</taxon>
        <taxon>Metamonada</taxon>
        <taxon>Diplomonadida</taxon>
        <taxon>Hexamitidae</taxon>
        <taxon>Hexamitinae</taxon>
        <taxon>Hexamita</taxon>
    </lineage>
</organism>
<name>A0AA86RH76_9EUKA</name>
<sequence>MSYLPDGSRDRDEFEITELNSSTELPKTAQVLQISNSTISHDQFVKILKLPYLTNLIVMNCTLDITFSKLPKVNRLQTLMIVNCGLTEFPDLSFSKFLQYLVLDNNKIKEISNLSLEFLLEFSICSNQLDTVVLALPSLLSLKLSKNRISSDAFVCGVPSLTSLDISNNIITQFQHLSATNCPYISQLSCTHNPLKINSFKSVVSCQFLTSINISQIPDLDLNVLRTEILGEFMSRSDEVAGAVGKNTFDDIFRNCLSFDHQEFQKLKRDAIDVMVQPEDLTKVLITGLFGQIIEINGQQIDIEDKVKMKNWICPRAEYLGMCAVKQYE</sequence>
<keyword evidence="5" id="KW-1185">Reference proteome</keyword>
<keyword evidence="1" id="KW-0433">Leucine-rich repeat</keyword>
<evidence type="ECO:0000256" key="1">
    <source>
        <dbReference type="ARBA" id="ARBA00022614"/>
    </source>
</evidence>
<evidence type="ECO:0000313" key="4">
    <source>
        <dbReference type="EMBL" id="CAL6083344.1"/>
    </source>
</evidence>
<protein>
    <submittedName>
        <fullName evidence="3">Leucine-rich repeat protein</fullName>
    </submittedName>
    <submittedName>
        <fullName evidence="4">Leucine-rich_repeat protein</fullName>
    </submittedName>
</protein>
<comment type="caution">
    <text evidence="3">The sequence shown here is derived from an EMBL/GenBank/DDBJ whole genome shotgun (WGS) entry which is preliminary data.</text>
</comment>
<gene>
    <name evidence="4" type="ORF">HINF_LOCUS61679</name>
    <name evidence="3" type="ORF">HINF_LOCUS61886</name>
</gene>
<dbReference type="PROSITE" id="PS51450">
    <property type="entry name" value="LRR"/>
    <property type="match status" value="2"/>
</dbReference>
<evidence type="ECO:0000313" key="3">
    <source>
        <dbReference type="EMBL" id="CAI9974241.1"/>
    </source>
</evidence>
<dbReference type="Gene3D" id="3.80.10.10">
    <property type="entry name" value="Ribonuclease Inhibitor"/>
    <property type="match status" value="2"/>
</dbReference>